<evidence type="ECO:0000256" key="1">
    <source>
        <dbReference type="SAM" id="MobiDB-lite"/>
    </source>
</evidence>
<feature type="compositionally biased region" description="Basic and acidic residues" evidence="1">
    <location>
        <begin position="235"/>
        <end position="247"/>
    </location>
</feature>
<feature type="compositionally biased region" description="Gly residues" evidence="1">
    <location>
        <begin position="220"/>
        <end position="233"/>
    </location>
</feature>
<dbReference type="Proteomes" id="UP000251721">
    <property type="component" value="Unassembled WGS sequence"/>
</dbReference>
<accession>A0A2X3F3B5</accession>
<evidence type="ECO:0000313" key="2">
    <source>
        <dbReference type="EMBL" id="SQC43001.1"/>
    </source>
</evidence>
<name>A0A2X3F3B5_KLEPN</name>
<feature type="region of interest" description="Disordered" evidence="1">
    <location>
        <begin position="210"/>
        <end position="247"/>
    </location>
</feature>
<gene>
    <name evidence="2" type="ORF">NCTC13465_01476</name>
</gene>
<reference evidence="2 3" key="1">
    <citation type="submission" date="2018-06" db="EMBL/GenBank/DDBJ databases">
        <authorList>
            <consortium name="Pathogen Informatics"/>
            <person name="Doyle S."/>
        </authorList>
    </citation>
    <scope>NUCLEOTIDE SEQUENCE [LARGE SCALE GENOMIC DNA]</scope>
    <source>
        <strain evidence="2 3">NCTC13465</strain>
    </source>
</reference>
<dbReference type="EMBL" id="UAWQ01000009">
    <property type="protein sequence ID" value="SQC43001.1"/>
    <property type="molecule type" value="Genomic_DNA"/>
</dbReference>
<proteinExistence type="predicted"/>
<sequence length="270" mass="28959">MLIRNMLIKYYSAAGSEGGEGGGSGGGAPEITPEIQKLIDEQVSAQVSGLKNKNSELLGKLKESTESLKRFEGIDPDAVKTILQRFSDDEEAQLIAAGKIDEVLDKRTERLRADVDKQIKAANERAEKAEAFSNKFRDRVLGDAIRSAALKAGALPEASDDLILRAKGTFQLNDEGEAVAVDANGDVLFGKDGKTPLTPVEWAESLKETAPHLFPRAEGSGAGGHKPGGGGGSLKRSEMSSSDKADYIRKHGQKAYLKLPKVRTNQCLRP</sequence>
<dbReference type="AlphaFoldDB" id="A0A2X3F3B5"/>
<evidence type="ECO:0000313" key="3">
    <source>
        <dbReference type="Proteomes" id="UP000251721"/>
    </source>
</evidence>
<organism evidence="2 3">
    <name type="scientific">Klebsiella pneumoniae</name>
    <dbReference type="NCBI Taxonomy" id="573"/>
    <lineage>
        <taxon>Bacteria</taxon>
        <taxon>Pseudomonadati</taxon>
        <taxon>Pseudomonadota</taxon>
        <taxon>Gammaproteobacteria</taxon>
        <taxon>Enterobacterales</taxon>
        <taxon>Enterobacteriaceae</taxon>
        <taxon>Klebsiella/Raoultella group</taxon>
        <taxon>Klebsiella</taxon>
        <taxon>Klebsiella pneumoniae complex</taxon>
    </lineage>
</organism>
<protein>
    <submittedName>
        <fullName evidence="2">Phage protein</fullName>
    </submittedName>
</protein>